<gene>
    <name evidence="1" type="ORF">E7V67_020045</name>
</gene>
<dbReference type="EMBL" id="CP136508">
    <property type="protein sequence ID" value="WUR11974.1"/>
    <property type="molecule type" value="Genomic_DNA"/>
</dbReference>
<proteinExistence type="predicted"/>
<name>A0ABZ1UHE0_9BURK</name>
<evidence type="ECO:0000313" key="1">
    <source>
        <dbReference type="EMBL" id="WUR11974.1"/>
    </source>
</evidence>
<protein>
    <submittedName>
        <fullName evidence="1">Uncharacterized protein</fullName>
    </submittedName>
</protein>
<sequence>MNQQLQGQRTLGSLRIAASTVGAGDNEITFTVSGSGGSESATVFAPEGELAAFHGKLTALATEKSAAGGGFAIGRDQDRVVFDSKGYDGGQYQFVVTVARGEGASPAVAFAAPVSDAALDRLVAQVGQLASAGEGTLDWAVSA</sequence>
<organism evidence="1 2">
    <name type="scientific">[Empedobacter] haloabium</name>
    <dbReference type="NCBI Taxonomy" id="592317"/>
    <lineage>
        <taxon>Bacteria</taxon>
        <taxon>Pseudomonadati</taxon>
        <taxon>Pseudomonadota</taxon>
        <taxon>Betaproteobacteria</taxon>
        <taxon>Burkholderiales</taxon>
        <taxon>Oxalobacteraceae</taxon>
        <taxon>Telluria group</taxon>
        <taxon>Telluria group incertae sedis</taxon>
    </lineage>
</organism>
<reference evidence="1 2" key="1">
    <citation type="journal article" date="2019" name="Int. J. Syst. Evol. Microbiol.">
        <title>The Draft Whole-Genome Sequence of the Antibiotic Producer Empedobacter haloabium ATCC 31962 Provides Indications for Its Taxonomic Reclassification.</title>
        <authorList>
            <person name="Miess H."/>
            <person name="Arlt P."/>
            <person name="Apel A.K."/>
            <person name="Weber T."/>
            <person name="Nieselt K."/>
            <person name="Hanssen F."/>
            <person name="Czemmel S."/>
            <person name="Nahnsen S."/>
            <person name="Gross H."/>
        </authorList>
    </citation>
    <scope>NUCLEOTIDE SEQUENCE [LARGE SCALE GENOMIC DNA]</scope>
    <source>
        <strain evidence="1 2">ATCC 31962</strain>
    </source>
</reference>
<dbReference type="Proteomes" id="UP000321323">
    <property type="component" value="Chromosome"/>
</dbReference>
<evidence type="ECO:0000313" key="2">
    <source>
        <dbReference type="Proteomes" id="UP000321323"/>
    </source>
</evidence>
<accession>A0ABZ1UHE0</accession>
<keyword evidence="2" id="KW-1185">Reference proteome</keyword>